<organism evidence="2">
    <name type="scientific">Chromera velia CCMP2878</name>
    <dbReference type="NCBI Taxonomy" id="1169474"/>
    <lineage>
        <taxon>Eukaryota</taxon>
        <taxon>Sar</taxon>
        <taxon>Alveolata</taxon>
        <taxon>Colpodellida</taxon>
        <taxon>Chromeraceae</taxon>
        <taxon>Chromera</taxon>
    </lineage>
</organism>
<accession>A0A0G4G329</accession>
<dbReference type="EMBL" id="CDMZ01000849">
    <property type="protein sequence ID" value="CEM22648.1"/>
    <property type="molecule type" value="Genomic_DNA"/>
</dbReference>
<gene>
    <name evidence="2" type="ORF">Cvel_4125</name>
</gene>
<dbReference type="VEuPathDB" id="CryptoDB:Cvel_4125"/>
<reference evidence="2" key="1">
    <citation type="submission" date="2014-11" db="EMBL/GenBank/DDBJ databases">
        <authorList>
            <person name="Otto D Thomas"/>
            <person name="Naeem Raeece"/>
        </authorList>
    </citation>
    <scope>NUCLEOTIDE SEQUENCE</scope>
</reference>
<name>A0A0G4G329_9ALVE</name>
<evidence type="ECO:0000313" key="2">
    <source>
        <dbReference type="EMBL" id="CEM22648.1"/>
    </source>
</evidence>
<feature type="region of interest" description="Disordered" evidence="1">
    <location>
        <begin position="480"/>
        <end position="503"/>
    </location>
</feature>
<sequence>MKIDIPVAVVFSACRFSLDELRRFVRKTDFLRPGSFQNQNIYPVITGAWEIMDDSMATHFTTYADARRKKCPVRDWPWDNTLKDQEYYNMYVTWNTKIKDSAGKDITGGLPFTFTLGNTVSNNEVEKNNFLKKNSCFGYKAFKFGHDGENTPEKRIAYFRDLRSAKDLAVTWRKKDSKKPTETGYTAVTFCGEKDEVSVRVERVSNLDTALDKFGARKDKLKTLVKGARSFKALCEPFFVLAAEPAGEKVKMEAKFVVAQTNSGKLCGADTRGYREMMFSCLSDARYGEGEQGRAHVQMLEDKLGSENRKGRPFKSAYEATLDLWKTKQALWADKAAGKPTRLRFFIDKEGGVVPVIRDFFWDKRDLQFLNRQNTGASPPCGRSVDVTQVASTEEGQEGKSCAEFLETEMIRNAAQKAFEKTDTVEGRPQVPAIGAGVPDRTLKDAAQKLSTLFWEKLKPGRTTDSSERTKLMQLKTMGQTDLASVSLPKDSEPGLNVGKCPPDDPEIVVPRIEAGFCKVHWADLAPPPDCVSAGGPSLSVPTVQVTANSRDYGEDTVCAQAAAHEKAKSLLTHKLIDPLANRLRGDPLAAAFGGDESRVTEAATTLADKVADFLIRTLREKLQTDPIRRGDATKTITLPAFPVTDADLIEKLDLHPCIQCKVQTTERCQPCLKRNARGEKVPSTIDVAVTLEQSTVSSHTECKTYVENLTPPAPDYLKEWVAKETEKKRRFLGLEAKVGEAKTFLLSKDYPALVQKGCYNGASTTVGACDPPAFADPNVDIDCLDSASPPTPPLMKQITVQFSDTGKVGGPTLFEQLETKLKEYSSLEAAKRKGLAGLKTYYDNQKLRACLESLGKGGPSKKYKIGSTTVCSWTQDDSNTFTDADLIFFFQGDQGVTEDVATTRGRLSGTTLAAKKRVPEKLTIVFNDEKMPDEMISDLRTELSPCRQSETTGH</sequence>
<evidence type="ECO:0000256" key="1">
    <source>
        <dbReference type="SAM" id="MobiDB-lite"/>
    </source>
</evidence>
<protein>
    <submittedName>
        <fullName evidence="2">Uncharacterized protein</fullName>
    </submittedName>
</protein>
<proteinExistence type="predicted"/>
<dbReference type="AlphaFoldDB" id="A0A0G4G329"/>